<keyword evidence="1" id="KW-1133">Transmembrane helix</keyword>
<gene>
    <name evidence="2" type="ORF">C9J47_03895</name>
</gene>
<name>A0A2T3LEC7_9GAMM</name>
<protein>
    <submittedName>
        <fullName evidence="2">Uncharacterized protein</fullName>
    </submittedName>
</protein>
<evidence type="ECO:0000256" key="1">
    <source>
        <dbReference type="SAM" id="Phobius"/>
    </source>
</evidence>
<evidence type="ECO:0000313" key="3">
    <source>
        <dbReference type="Proteomes" id="UP000241803"/>
    </source>
</evidence>
<evidence type="ECO:0000313" key="2">
    <source>
        <dbReference type="EMBL" id="PSV49716.1"/>
    </source>
</evidence>
<reference evidence="2 3" key="1">
    <citation type="submission" date="2018-03" db="EMBL/GenBank/DDBJ databases">
        <title>Whole genome sequencing of Histamine producing bacteria.</title>
        <authorList>
            <person name="Butler K."/>
        </authorList>
    </citation>
    <scope>NUCLEOTIDE SEQUENCE [LARGE SCALE GENOMIC DNA]</scope>
    <source>
        <strain evidence="2 3">ATCC 19614</strain>
    </source>
</reference>
<proteinExistence type="predicted"/>
<keyword evidence="1" id="KW-0472">Membrane</keyword>
<accession>A0A2T3LEC7</accession>
<feature type="transmembrane region" description="Helical" evidence="1">
    <location>
        <begin position="57"/>
        <end position="77"/>
    </location>
</feature>
<organism evidence="2 3">
    <name type="scientific">Photobacterium indicum</name>
    <dbReference type="NCBI Taxonomy" id="81447"/>
    <lineage>
        <taxon>Bacteria</taxon>
        <taxon>Pseudomonadati</taxon>
        <taxon>Pseudomonadota</taxon>
        <taxon>Gammaproteobacteria</taxon>
        <taxon>Vibrionales</taxon>
        <taxon>Vibrionaceae</taxon>
        <taxon>Photobacterium</taxon>
    </lineage>
</organism>
<sequence>MNQKQFNRWAKIKEKGQLRYVVVQSLIMSLAIFIGRLIGFFIMDDNVWPGSFFYDNMSNFIFIILFSPFIVLVFWYIQESSFKKELKIRERTSKT</sequence>
<dbReference type="EMBL" id="PYOC01000001">
    <property type="protein sequence ID" value="PSV49716.1"/>
    <property type="molecule type" value="Genomic_DNA"/>
</dbReference>
<dbReference type="RefSeq" id="WP_107252334.1">
    <property type="nucleotide sequence ID" value="NZ_PYOC01000001.1"/>
</dbReference>
<keyword evidence="3" id="KW-1185">Reference proteome</keyword>
<dbReference type="Proteomes" id="UP000241803">
    <property type="component" value="Unassembled WGS sequence"/>
</dbReference>
<keyword evidence="1" id="KW-0812">Transmembrane</keyword>
<comment type="caution">
    <text evidence="2">The sequence shown here is derived from an EMBL/GenBank/DDBJ whole genome shotgun (WGS) entry which is preliminary data.</text>
</comment>
<feature type="transmembrane region" description="Helical" evidence="1">
    <location>
        <begin position="21"/>
        <end position="42"/>
    </location>
</feature>
<dbReference type="AlphaFoldDB" id="A0A2T3LEC7"/>